<evidence type="ECO:0000313" key="1">
    <source>
        <dbReference type="EMBL" id="SEB24732.1"/>
    </source>
</evidence>
<name>A0A1H4HUH5_9BURK</name>
<sequence length="85" mass="9643">MEPFVVRHYTGEDRPTIKGNGFDGLQVGEDRDEAERFVAFVNAIREQALEEAAQAVDKMAKSAVRYEERDVFEVAAEAIRALKRQ</sequence>
<organism evidence="1 2">
    <name type="scientific">Paraburkholderia sartisoli</name>
    <dbReference type="NCBI Taxonomy" id="83784"/>
    <lineage>
        <taxon>Bacteria</taxon>
        <taxon>Pseudomonadati</taxon>
        <taxon>Pseudomonadota</taxon>
        <taxon>Betaproteobacteria</taxon>
        <taxon>Burkholderiales</taxon>
        <taxon>Burkholderiaceae</taxon>
        <taxon>Paraburkholderia</taxon>
    </lineage>
</organism>
<dbReference type="AlphaFoldDB" id="A0A1H4HUH5"/>
<protein>
    <submittedName>
        <fullName evidence="1">Uncharacterized protein</fullName>
    </submittedName>
</protein>
<keyword evidence="2" id="KW-1185">Reference proteome</keyword>
<proteinExistence type="predicted"/>
<dbReference type="EMBL" id="FNRQ01000015">
    <property type="protein sequence ID" value="SEB24732.1"/>
    <property type="molecule type" value="Genomic_DNA"/>
</dbReference>
<gene>
    <name evidence="1" type="ORF">SAMN05192564_1152</name>
</gene>
<dbReference type="Proteomes" id="UP000198638">
    <property type="component" value="Unassembled WGS sequence"/>
</dbReference>
<evidence type="ECO:0000313" key="2">
    <source>
        <dbReference type="Proteomes" id="UP000198638"/>
    </source>
</evidence>
<dbReference type="STRING" id="83784.SAMN05192564_1152"/>
<accession>A0A1H4HUH5</accession>
<reference evidence="2" key="1">
    <citation type="submission" date="2016-10" db="EMBL/GenBank/DDBJ databases">
        <authorList>
            <person name="Varghese N."/>
            <person name="Submissions S."/>
        </authorList>
    </citation>
    <scope>NUCLEOTIDE SEQUENCE [LARGE SCALE GENOMIC DNA]</scope>
    <source>
        <strain evidence="2">LMG 24000</strain>
    </source>
</reference>